<keyword evidence="1" id="KW-0812">Transmembrane</keyword>
<dbReference type="AlphaFoldDB" id="A0A931HUU3"/>
<accession>A0A931HUU3</accession>
<evidence type="ECO:0000313" key="3">
    <source>
        <dbReference type="Proteomes" id="UP000614490"/>
    </source>
</evidence>
<dbReference type="Proteomes" id="UP000614490">
    <property type="component" value="Unassembled WGS sequence"/>
</dbReference>
<sequence>MKKWVIIGMGFSTMVVWVLVLFVLFRPLEPSTLASLHSYSEVSLTVHEKDAGKIMSSRYDSLDKEQVPEQEVPTVIGERIITENWIKDVTEDGRLSIDTLLDSLQLKDS</sequence>
<comment type="caution">
    <text evidence="2">The sequence shown here is derived from an EMBL/GenBank/DDBJ whole genome shotgun (WGS) entry which is preliminary data.</text>
</comment>
<protein>
    <submittedName>
        <fullName evidence="2">Uncharacterized protein</fullName>
    </submittedName>
</protein>
<feature type="transmembrane region" description="Helical" evidence="1">
    <location>
        <begin position="6"/>
        <end position="25"/>
    </location>
</feature>
<reference evidence="2 3" key="1">
    <citation type="journal article" date="2005" name="Int. J. Syst. Evol. Microbiol.">
        <title>Halobacillus yeomjeoni sp. nov., isolated from a marine solar saltern in Korea.</title>
        <authorList>
            <person name="Yoon J.H."/>
            <person name="Kang S.J."/>
            <person name="Lee C.H."/>
            <person name="Oh H.W."/>
            <person name="Oh T.K."/>
        </authorList>
    </citation>
    <scope>NUCLEOTIDE SEQUENCE [LARGE SCALE GENOMIC DNA]</scope>
    <source>
        <strain evidence="2 3">KCTC 3957</strain>
    </source>
</reference>
<organism evidence="2 3">
    <name type="scientific">Halobacillus yeomjeoni</name>
    <dbReference type="NCBI Taxonomy" id="311194"/>
    <lineage>
        <taxon>Bacteria</taxon>
        <taxon>Bacillati</taxon>
        <taxon>Bacillota</taxon>
        <taxon>Bacilli</taxon>
        <taxon>Bacillales</taxon>
        <taxon>Bacillaceae</taxon>
        <taxon>Halobacillus</taxon>
    </lineage>
</organism>
<keyword evidence="1" id="KW-0472">Membrane</keyword>
<gene>
    <name evidence="2" type="ORF">H0267_08025</name>
</gene>
<keyword evidence="3" id="KW-1185">Reference proteome</keyword>
<name>A0A931HUU3_9BACI</name>
<dbReference type="RefSeq" id="WP_197316723.1">
    <property type="nucleotide sequence ID" value="NZ_JADZSC010000001.1"/>
</dbReference>
<proteinExistence type="predicted"/>
<evidence type="ECO:0000313" key="2">
    <source>
        <dbReference type="EMBL" id="MBH0230162.1"/>
    </source>
</evidence>
<dbReference type="EMBL" id="JADZSC010000001">
    <property type="protein sequence ID" value="MBH0230162.1"/>
    <property type="molecule type" value="Genomic_DNA"/>
</dbReference>
<evidence type="ECO:0000256" key="1">
    <source>
        <dbReference type="SAM" id="Phobius"/>
    </source>
</evidence>
<keyword evidence="1" id="KW-1133">Transmembrane helix</keyword>